<evidence type="ECO:0000313" key="4">
    <source>
        <dbReference type="EMBL" id="TQL29014.1"/>
    </source>
</evidence>
<keyword evidence="2" id="KW-1133">Transmembrane helix</keyword>
<dbReference type="PANTHER" id="PTHR37938">
    <property type="entry name" value="BLL0215 PROTEIN"/>
    <property type="match status" value="1"/>
</dbReference>
<dbReference type="InterPro" id="IPR005182">
    <property type="entry name" value="YdbS-like_PH"/>
</dbReference>
<dbReference type="RefSeq" id="WP_142007771.1">
    <property type="nucleotide sequence ID" value="NZ_CAJTBP010000001.1"/>
</dbReference>
<comment type="caution">
    <text evidence="4">The sequence shown here is derived from an EMBL/GenBank/DDBJ whole genome shotgun (WGS) entry which is preliminary data.</text>
</comment>
<feature type="compositionally biased region" description="Gly residues" evidence="1">
    <location>
        <begin position="196"/>
        <end position="205"/>
    </location>
</feature>
<feature type="compositionally biased region" description="Basic and acidic residues" evidence="1">
    <location>
        <begin position="237"/>
        <end position="251"/>
    </location>
</feature>
<feature type="compositionally biased region" description="Gly residues" evidence="1">
    <location>
        <begin position="175"/>
        <end position="184"/>
    </location>
</feature>
<accession>A0A542WZR1</accession>
<dbReference type="Proteomes" id="UP000318336">
    <property type="component" value="Unassembled WGS sequence"/>
</dbReference>
<evidence type="ECO:0000313" key="5">
    <source>
        <dbReference type="Proteomes" id="UP000318336"/>
    </source>
</evidence>
<organism evidence="4 5">
    <name type="scientific">Barrientosiimonas humi</name>
    <dbReference type="NCBI Taxonomy" id="999931"/>
    <lineage>
        <taxon>Bacteria</taxon>
        <taxon>Bacillati</taxon>
        <taxon>Actinomycetota</taxon>
        <taxon>Actinomycetes</taxon>
        <taxon>Micrococcales</taxon>
        <taxon>Dermacoccaceae</taxon>
        <taxon>Barrientosiimonas</taxon>
    </lineage>
</organism>
<sequence>MAEFDPRAVARLEPYLLPGEQMRVAMQEHWAAKVEPVVTALVGFVAVLLISAWMPAGLGVLSDVAWWLWFALLARAAWSLVEWHVSWFIATNKRLLLLYGVVTKKVAMMPLSKVTDMSYSRSVPARLLGFGTFTLESAGQEQALHEITYVRDPDETYRTICQEIFGSSDPADAWPGGGTNGPYAGGTDPDDPDLPGGPGGPGGPDRSGDDPDGDGPDDGDDPRDPDEEREPADEADPADRRGDRRDPHDTDVPVQRLGSYLAPTDRSSFGRRWVRRPRRDRPGTAPARRTAAGPLEATDPADDAPGWEVSHEDASPYEQVPRRNAGWWD</sequence>
<feature type="transmembrane region" description="Helical" evidence="2">
    <location>
        <begin position="66"/>
        <end position="90"/>
    </location>
</feature>
<dbReference type="Pfam" id="PF03703">
    <property type="entry name" value="bPH_2"/>
    <property type="match status" value="1"/>
</dbReference>
<feature type="domain" description="YdbS-like PH" evidence="3">
    <location>
        <begin position="83"/>
        <end position="158"/>
    </location>
</feature>
<evidence type="ECO:0000259" key="3">
    <source>
        <dbReference type="Pfam" id="PF03703"/>
    </source>
</evidence>
<name>A0A542WZR1_9MICO</name>
<keyword evidence="2" id="KW-0812">Transmembrane</keyword>
<feature type="compositionally biased region" description="Low complexity" evidence="1">
    <location>
        <begin position="283"/>
        <end position="294"/>
    </location>
</feature>
<evidence type="ECO:0000256" key="1">
    <source>
        <dbReference type="SAM" id="MobiDB-lite"/>
    </source>
</evidence>
<gene>
    <name evidence="4" type="ORF">FB554_3327</name>
</gene>
<protein>
    <submittedName>
        <fullName evidence="4">PH (Pleckstrin Homology) domain-containing protein</fullName>
    </submittedName>
</protein>
<keyword evidence="2" id="KW-0472">Membrane</keyword>
<proteinExistence type="predicted"/>
<reference evidence="4 5" key="1">
    <citation type="submission" date="2019-06" db="EMBL/GenBank/DDBJ databases">
        <title>Sequencing the genomes of 1000 actinobacteria strains.</title>
        <authorList>
            <person name="Klenk H.-P."/>
        </authorList>
    </citation>
    <scope>NUCLEOTIDE SEQUENCE [LARGE SCALE GENOMIC DNA]</scope>
    <source>
        <strain evidence="4 5">DSM 24617</strain>
    </source>
</reference>
<feature type="transmembrane region" description="Helical" evidence="2">
    <location>
        <begin position="36"/>
        <end position="54"/>
    </location>
</feature>
<dbReference type="OrthoDB" id="3354538at2"/>
<evidence type="ECO:0000256" key="2">
    <source>
        <dbReference type="SAM" id="Phobius"/>
    </source>
</evidence>
<dbReference type="AlphaFoldDB" id="A0A542WZR1"/>
<dbReference type="EMBL" id="VFOK01000002">
    <property type="protein sequence ID" value="TQL29014.1"/>
    <property type="molecule type" value="Genomic_DNA"/>
</dbReference>
<keyword evidence="5" id="KW-1185">Reference proteome</keyword>
<feature type="compositionally biased region" description="Acidic residues" evidence="1">
    <location>
        <begin position="210"/>
        <end position="236"/>
    </location>
</feature>
<dbReference type="PANTHER" id="PTHR37938:SF1">
    <property type="entry name" value="BLL0215 PROTEIN"/>
    <property type="match status" value="1"/>
</dbReference>
<feature type="region of interest" description="Disordered" evidence="1">
    <location>
        <begin position="168"/>
        <end position="329"/>
    </location>
</feature>